<dbReference type="EMBL" id="LT629701">
    <property type="protein sequence ID" value="SDN32153.1"/>
    <property type="molecule type" value="Genomic_DNA"/>
</dbReference>
<feature type="transmembrane region" description="Helical" evidence="7">
    <location>
        <begin position="199"/>
        <end position="219"/>
    </location>
</feature>
<dbReference type="Pfam" id="PF00528">
    <property type="entry name" value="BPD_transp_1"/>
    <property type="match status" value="1"/>
</dbReference>
<feature type="transmembrane region" description="Helical" evidence="7">
    <location>
        <begin position="135"/>
        <end position="157"/>
    </location>
</feature>
<evidence type="ECO:0000256" key="2">
    <source>
        <dbReference type="ARBA" id="ARBA00022448"/>
    </source>
</evidence>
<dbReference type="AlphaFoldDB" id="A0A1H0AGI7"/>
<dbReference type="InterPro" id="IPR000515">
    <property type="entry name" value="MetI-like"/>
</dbReference>
<evidence type="ECO:0000313" key="10">
    <source>
        <dbReference type="Proteomes" id="UP000183376"/>
    </source>
</evidence>
<evidence type="ECO:0000256" key="6">
    <source>
        <dbReference type="ARBA" id="ARBA00023136"/>
    </source>
</evidence>
<keyword evidence="2 7" id="KW-0813">Transport</keyword>
<dbReference type="CDD" id="cd06261">
    <property type="entry name" value="TM_PBP2"/>
    <property type="match status" value="1"/>
</dbReference>
<keyword evidence="6 7" id="KW-0472">Membrane</keyword>
<proteinExistence type="inferred from homology"/>
<evidence type="ECO:0000256" key="5">
    <source>
        <dbReference type="ARBA" id="ARBA00022989"/>
    </source>
</evidence>
<keyword evidence="5 7" id="KW-1133">Transmembrane helix</keyword>
<dbReference type="OrthoDB" id="9778910at2"/>
<sequence>MLRFTVRRLIQLVGVVAVLSLLLFAWLRSLPGGPVSALLGERGTEESRARLTAELGLDQPIITQYFKFIGRALSGDFGTSTGVQPGTPAMDIFLERFPATLELSIFAIILAVAFGIPLGYLAAKRRGGWLDNVGVVGSLVGVAVPVFFLAFLLKYVFAVNLQWLPSYGRQADALEATRVTGFFVLDGILTQEWDAAWDAFVHLILPGVALATIPFAVIFRITRAAVLDVLDEDYVRTAESKGLTLQTIRTRHVVRNAMLPVVTTIGLQTGALLAGAVLTEKVFAYPGLGEALAISFERRDYPVLQMVILMAALVYVVINLVVDLSYALIDPRIRTR</sequence>
<feature type="domain" description="ABC transmembrane type-1" evidence="8">
    <location>
        <begin position="97"/>
        <end position="326"/>
    </location>
</feature>
<accession>A0A1H0AGI7</accession>
<dbReference type="Pfam" id="PF19300">
    <property type="entry name" value="BPD_transp_1_N"/>
    <property type="match status" value="1"/>
</dbReference>
<evidence type="ECO:0000313" key="9">
    <source>
        <dbReference type="EMBL" id="SDN32153.1"/>
    </source>
</evidence>
<evidence type="ECO:0000256" key="4">
    <source>
        <dbReference type="ARBA" id="ARBA00022692"/>
    </source>
</evidence>
<name>A0A1H0AGI7_ALLAB</name>
<dbReference type="SUPFAM" id="SSF161098">
    <property type="entry name" value="MetI-like"/>
    <property type="match status" value="1"/>
</dbReference>
<keyword evidence="3" id="KW-1003">Cell membrane</keyword>
<evidence type="ECO:0000259" key="8">
    <source>
        <dbReference type="PROSITE" id="PS50928"/>
    </source>
</evidence>
<feature type="transmembrane region" description="Helical" evidence="7">
    <location>
        <begin position="306"/>
        <end position="329"/>
    </location>
</feature>
<keyword evidence="10" id="KW-1185">Reference proteome</keyword>
<dbReference type="PANTHER" id="PTHR43163">
    <property type="entry name" value="DIPEPTIDE TRANSPORT SYSTEM PERMEASE PROTEIN DPPB-RELATED"/>
    <property type="match status" value="1"/>
</dbReference>
<dbReference type="InterPro" id="IPR045621">
    <property type="entry name" value="BPD_transp_1_N"/>
</dbReference>
<dbReference type="GO" id="GO:0055085">
    <property type="term" value="P:transmembrane transport"/>
    <property type="evidence" value="ECO:0007669"/>
    <property type="project" value="InterPro"/>
</dbReference>
<feature type="transmembrane region" description="Helical" evidence="7">
    <location>
        <begin position="9"/>
        <end position="27"/>
    </location>
</feature>
<dbReference type="eggNOG" id="COG0601">
    <property type="taxonomic scope" value="Bacteria"/>
</dbReference>
<dbReference type="Gene3D" id="1.10.3720.10">
    <property type="entry name" value="MetI-like"/>
    <property type="match status" value="1"/>
</dbReference>
<feature type="transmembrane region" description="Helical" evidence="7">
    <location>
        <begin position="257"/>
        <end position="278"/>
    </location>
</feature>
<comment type="subcellular location">
    <subcellularLocation>
        <location evidence="1 7">Cell membrane</location>
        <topology evidence="1 7">Multi-pass membrane protein</topology>
    </subcellularLocation>
</comment>
<dbReference type="PROSITE" id="PS50928">
    <property type="entry name" value="ABC_TM1"/>
    <property type="match status" value="1"/>
</dbReference>
<feature type="transmembrane region" description="Helical" evidence="7">
    <location>
        <begin position="103"/>
        <end position="123"/>
    </location>
</feature>
<evidence type="ECO:0000256" key="7">
    <source>
        <dbReference type="RuleBase" id="RU363032"/>
    </source>
</evidence>
<dbReference type="STRING" id="211114.SAMN04489726_6044"/>
<evidence type="ECO:0000256" key="3">
    <source>
        <dbReference type="ARBA" id="ARBA00022475"/>
    </source>
</evidence>
<dbReference type="Proteomes" id="UP000183376">
    <property type="component" value="Chromosome I"/>
</dbReference>
<dbReference type="InterPro" id="IPR035906">
    <property type="entry name" value="MetI-like_sf"/>
</dbReference>
<dbReference type="PANTHER" id="PTHR43163:SF6">
    <property type="entry name" value="DIPEPTIDE TRANSPORT SYSTEM PERMEASE PROTEIN DPPB-RELATED"/>
    <property type="match status" value="1"/>
</dbReference>
<evidence type="ECO:0000256" key="1">
    <source>
        <dbReference type="ARBA" id="ARBA00004651"/>
    </source>
</evidence>
<protein>
    <submittedName>
        <fullName evidence="9">Peptide/nickel transport system permease protein</fullName>
    </submittedName>
</protein>
<gene>
    <name evidence="9" type="ORF">SAMN04489726_6044</name>
</gene>
<comment type="similarity">
    <text evidence="7">Belongs to the binding-protein-dependent transport system permease family.</text>
</comment>
<keyword evidence="4 7" id="KW-0812">Transmembrane</keyword>
<dbReference type="RefSeq" id="WP_030428144.1">
    <property type="nucleotide sequence ID" value="NZ_JOEF01000003.1"/>
</dbReference>
<dbReference type="GO" id="GO:0005886">
    <property type="term" value="C:plasma membrane"/>
    <property type="evidence" value="ECO:0007669"/>
    <property type="project" value="UniProtKB-SubCell"/>
</dbReference>
<reference evidence="9 10" key="1">
    <citation type="submission" date="2016-10" db="EMBL/GenBank/DDBJ databases">
        <authorList>
            <person name="de Groot N.N."/>
        </authorList>
    </citation>
    <scope>NUCLEOTIDE SEQUENCE [LARGE SCALE GENOMIC DNA]</scope>
    <source>
        <strain evidence="9 10">DSM 44149</strain>
    </source>
</reference>
<organism evidence="9 10">
    <name type="scientific">Allokutzneria albata</name>
    <name type="common">Kibdelosporangium albatum</name>
    <dbReference type="NCBI Taxonomy" id="211114"/>
    <lineage>
        <taxon>Bacteria</taxon>
        <taxon>Bacillati</taxon>
        <taxon>Actinomycetota</taxon>
        <taxon>Actinomycetes</taxon>
        <taxon>Pseudonocardiales</taxon>
        <taxon>Pseudonocardiaceae</taxon>
        <taxon>Allokutzneria</taxon>
    </lineage>
</organism>